<dbReference type="Pfam" id="PF23598">
    <property type="entry name" value="LRR_14"/>
    <property type="match status" value="2"/>
</dbReference>
<dbReference type="SUPFAM" id="SSF52540">
    <property type="entry name" value="P-loop containing nucleoside triphosphate hydrolases"/>
    <property type="match status" value="1"/>
</dbReference>
<evidence type="ECO:0000313" key="9">
    <source>
        <dbReference type="RefSeq" id="XP_010938745.2"/>
    </source>
</evidence>
<evidence type="ECO:0000259" key="5">
    <source>
        <dbReference type="Pfam" id="PF23559"/>
    </source>
</evidence>
<evidence type="ECO:0000256" key="2">
    <source>
        <dbReference type="ARBA" id="ARBA00022737"/>
    </source>
</evidence>
<evidence type="ECO:0000256" key="1">
    <source>
        <dbReference type="ARBA" id="ARBA00022614"/>
    </source>
</evidence>
<name>A0A6I9S863_ELAGV</name>
<dbReference type="InterPro" id="IPR032675">
    <property type="entry name" value="LRR_dom_sf"/>
</dbReference>
<dbReference type="Gene3D" id="3.40.50.300">
    <property type="entry name" value="P-loop containing nucleotide triphosphate hydrolases"/>
    <property type="match status" value="1"/>
</dbReference>
<dbReference type="Gene3D" id="1.10.8.430">
    <property type="entry name" value="Helical domain of apoptotic protease-activating factors"/>
    <property type="match status" value="1"/>
</dbReference>
<feature type="domain" description="R13L1/DRL21-like LRR repeat region" evidence="7">
    <location>
        <begin position="681"/>
        <end position="814"/>
    </location>
</feature>
<dbReference type="GO" id="GO:0002758">
    <property type="term" value="P:innate immune response-activating signaling pathway"/>
    <property type="evidence" value="ECO:0007669"/>
    <property type="project" value="UniProtKB-ARBA"/>
</dbReference>
<dbReference type="Gene3D" id="1.10.10.10">
    <property type="entry name" value="Winged helix-like DNA-binding domain superfamily/Winged helix DNA-binding domain"/>
    <property type="match status" value="1"/>
</dbReference>
<keyword evidence="1" id="KW-0433">Leucine-rich repeat</keyword>
<dbReference type="Pfam" id="PF25019">
    <property type="entry name" value="LRR_R13L1-DRL21"/>
    <property type="match status" value="1"/>
</dbReference>
<dbReference type="SUPFAM" id="SSF52058">
    <property type="entry name" value="L domain-like"/>
    <property type="match status" value="2"/>
</dbReference>
<keyword evidence="8" id="KW-1185">Reference proteome</keyword>
<sequence>MGVRIREIRKRFGGISEDRERLRLREEDGERRGFGALCAPPTSHMVDESSIYGREHDKQNVIDLLFSEGMGNGISVIPIVGKGGLGKTTIAQLVYNDSKVKDYFNLTGWVCISDDFDVPRLTKSIIESLTKTSCDRTQLSTLQDILKENVKGKRVLLVLDDVWNEQQSRWESLRIPFVGAETVRIIVTCRNDSVAKIMQTVHPYHPGYLSEAESWSLFEHYAFAGRESEDRSRLADIGKQIVKKCSNLPLAVKSIGSVLRHETDEDSWREVLQSDLWELDKNNETLASLRLSYNRMPAHLKPCFIYCSMFPKDYEFDKDVLVRLWMAQGYIPRRGSKEMEDIGDECFNDLLRRSFFDSCFDYRGHSCFKMHDMMHDLAKLIAGNECYTIVDKKLPCSPDEVRHLRMEYAQKLVKPLDLYNFRALRSLFLWHGHTDPTSNHEIIKFPLLLRCLEFCWERKYETSDLFRNLKHLRYLHIESLSIKRLPESVCLLYHLQTLILHCHALVELPYGLRSLTNLRHLDIQSVFVKRLPESVCLLYHLQTLILCCARLAKLPDDLGNLINLRYFKLSSCAIERLPESVCQLRNLQTLDLQLCEQLKELPGGIGSLTNLRHLINFSDRLPDQCYTLQTLDLNGYKELKELPARAGSMRSRILYMPAGIEKLTNLQRLHGCYHVQGGMGVLKDLMNLQGDLCISGLRNLVSIEDAKDVGLKYKHKLERLYLCWDDDDRIFQQTSDNIGLCLKAFLKENKDVPANGKSEEALLEYLQPPANLKKLLIMGYGGSKFPEWVENLSSFASLKDIVIIDCEKIRSLPLYIHDSVGKLDASVPKSMLERVSVFGCPKLTSIRRLHNLRLLKELIIYNCPQLRLLSVEELPSILQDLHIEKCQQLISLPGMQNLTSLKRLTIRNCPQLRHLSEEGLPSSLEYLYIKNYQQLTSLSGMRNLTSLRELTIQNCPKLQIMAEDQLSSKPNHVSIIDCPGLENWCQIQKINCVKVVSGNKLTVSNTWANIKHGFDELSTSTDELPQPRTHLSFHNFWTFFKETCAFVLEELTIWSCMYIPPLEPLLELTSLQRLVIKDCPGVQLLRDEQLPSMLKSLVVDSCEKLRCLQLVQQNRDALEELQIRNCPEIVMVQGLNRPSFPKFLTIEQCPQLRVSQDDCQPFIPPCAEIAGELEMKFYRPHSEETENKEMIDDGTQEKQVLNCVMIEHANSVVSSTFDAADDCNMGQFLQLGLPSGCSSHCREQNNAKPLLVDKELVAMMNYKMEDNDCNHDKNPLYDPGPSRPWQLSVAEPPVICPQQQDLVIAFPDSQPFKSIAGRSDAIMTYIDHDNSVVSPMFDDAIDCNMGQFLQLGLPSGGSSQSPMHNNAEPLD</sequence>
<dbReference type="PRINTS" id="PR00364">
    <property type="entry name" value="DISEASERSIST"/>
</dbReference>
<protein>
    <submittedName>
        <fullName evidence="9">Disease resistance protein RGA4</fullName>
    </submittedName>
</protein>
<feature type="domain" description="Disease resistance R13L4/SHOC-2-like LRR" evidence="6">
    <location>
        <begin position="425"/>
        <end position="547"/>
    </location>
</feature>
<reference evidence="9" key="1">
    <citation type="submission" date="2025-08" db="UniProtKB">
        <authorList>
            <consortium name="RefSeq"/>
        </authorList>
    </citation>
    <scope>IDENTIFICATION</scope>
</reference>
<evidence type="ECO:0000313" key="8">
    <source>
        <dbReference type="Proteomes" id="UP000504607"/>
    </source>
</evidence>
<dbReference type="InterPro" id="IPR027417">
    <property type="entry name" value="P-loop_NTPase"/>
</dbReference>
<keyword evidence="3" id="KW-0611">Plant defense</keyword>
<feature type="domain" description="Disease resistance R13L4/SHOC-2-like LRR" evidence="6">
    <location>
        <begin position="557"/>
        <end position="632"/>
    </location>
</feature>
<dbReference type="OrthoDB" id="1936883at2759"/>
<dbReference type="FunFam" id="1.10.10.10:FF:000322">
    <property type="entry name" value="Probable disease resistance protein At1g63360"/>
    <property type="match status" value="1"/>
</dbReference>
<feature type="domain" description="Disease resistance protein winged helix" evidence="5">
    <location>
        <begin position="309"/>
        <end position="378"/>
    </location>
</feature>
<gene>
    <name evidence="9" type="primary">LOC105057754</name>
</gene>
<dbReference type="Pfam" id="PF00931">
    <property type="entry name" value="NB-ARC"/>
    <property type="match status" value="1"/>
</dbReference>
<proteinExistence type="predicted"/>
<dbReference type="Pfam" id="PF23559">
    <property type="entry name" value="WHD_DRP"/>
    <property type="match status" value="1"/>
</dbReference>
<keyword evidence="2" id="KW-0677">Repeat</keyword>
<evidence type="ECO:0000259" key="4">
    <source>
        <dbReference type="Pfam" id="PF00931"/>
    </source>
</evidence>
<dbReference type="GO" id="GO:0043531">
    <property type="term" value="F:ADP binding"/>
    <property type="evidence" value="ECO:0007669"/>
    <property type="project" value="InterPro"/>
</dbReference>
<evidence type="ECO:0000259" key="7">
    <source>
        <dbReference type="Pfam" id="PF25019"/>
    </source>
</evidence>
<feature type="domain" description="NB-ARC" evidence="4">
    <location>
        <begin position="55"/>
        <end position="226"/>
    </location>
</feature>
<accession>A0A6I9S863</accession>
<dbReference type="InterPro" id="IPR042197">
    <property type="entry name" value="Apaf_helical"/>
</dbReference>
<evidence type="ECO:0000256" key="3">
    <source>
        <dbReference type="ARBA" id="ARBA00022821"/>
    </source>
</evidence>
<dbReference type="GO" id="GO:0009626">
    <property type="term" value="P:plant-type hypersensitive response"/>
    <property type="evidence" value="ECO:0007669"/>
    <property type="project" value="UniProtKB-ARBA"/>
</dbReference>
<dbReference type="GO" id="GO:0042742">
    <property type="term" value="P:defense response to bacterium"/>
    <property type="evidence" value="ECO:0007669"/>
    <property type="project" value="UniProtKB-ARBA"/>
</dbReference>
<dbReference type="Gene3D" id="3.80.10.10">
    <property type="entry name" value="Ribonuclease Inhibitor"/>
    <property type="match status" value="3"/>
</dbReference>
<dbReference type="RefSeq" id="XP_010938745.2">
    <property type="nucleotide sequence ID" value="XM_010940443.3"/>
</dbReference>
<dbReference type="InterPro" id="IPR002182">
    <property type="entry name" value="NB-ARC"/>
</dbReference>
<dbReference type="InterPro" id="IPR055414">
    <property type="entry name" value="LRR_R13L4/SHOC2-like"/>
</dbReference>
<organism evidence="8 9">
    <name type="scientific">Elaeis guineensis var. tenera</name>
    <name type="common">Oil palm</name>
    <dbReference type="NCBI Taxonomy" id="51953"/>
    <lineage>
        <taxon>Eukaryota</taxon>
        <taxon>Viridiplantae</taxon>
        <taxon>Streptophyta</taxon>
        <taxon>Embryophyta</taxon>
        <taxon>Tracheophyta</taxon>
        <taxon>Spermatophyta</taxon>
        <taxon>Magnoliopsida</taxon>
        <taxon>Liliopsida</taxon>
        <taxon>Arecaceae</taxon>
        <taxon>Arecoideae</taxon>
        <taxon>Cocoseae</taxon>
        <taxon>Elaeidinae</taxon>
        <taxon>Elaeis</taxon>
    </lineage>
</organism>
<dbReference type="Proteomes" id="UP000504607">
    <property type="component" value="Chromosome 14"/>
</dbReference>
<dbReference type="InterPro" id="IPR058922">
    <property type="entry name" value="WHD_DRP"/>
</dbReference>
<dbReference type="InterPro" id="IPR056789">
    <property type="entry name" value="LRR_R13L1-DRL21"/>
</dbReference>
<dbReference type="InParanoid" id="A0A6I9S863"/>
<dbReference type="InterPro" id="IPR036388">
    <property type="entry name" value="WH-like_DNA-bd_sf"/>
</dbReference>
<evidence type="ECO:0000259" key="6">
    <source>
        <dbReference type="Pfam" id="PF23598"/>
    </source>
</evidence>
<dbReference type="PANTHER" id="PTHR36766:SF40">
    <property type="entry name" value="DISEASE RESISTANCE PROTEIN RGA3"/>
    <property type="match status" value="1"/>
</dbReference>
<dbReference type="PANTHER" id="PTHR36766">
    <property type="entry name" value="PLANT BROAD-SPECTRUM MILDEW RESISTANCE PROTEIN RPW8"/>
    <property type="match status" value="1"/>
</dbReference>